<protein>
    <submittedName>
        <fullName evidence="2">Uncharacterized protein</fullName>
    </submittedName>
</protein>
<reference evidence="2" key="2">
    <citation type="submission" date="2024-10" db="UniProtKB">
        <authorList>
            <consortium name="EnsemblProtists"/>
        </authorList>
    </citation>
    <scope>IDENTIFICATION</scope>
</reference>
<dbReference type="AlphaFoldDB" id="A0A0D3JMI6"/>
<sequence length="1134" mass="125922">MEAMDGDTFFARHHADATDTEVLIFALFIRVVDGKWHKETCEAVVKAVDGWEGCGAREGVTVGHLLSYHSLLNKNPDSGGLGGLPQPPRGKRPPKRFKAWAATRVADLIYRRDPILRAALGIPPAAAALPSAPSMIEENAALTATIGLKDQKIEALERELAVCRAQRAGFADKLHKVKKRAERKRADARKYKEAQQRGYSEAQKTARAAQLAMRKRNFDAAVERASYVRVVTLTKKLERANEKLADAGLAHAASLEVKKTEVATARKRARAVEGDAAKLPGLQLQVKELKARVEELRVEEESKSEDDEPSPRPGCSPIVGLLPRRDEHGRWQAESAELRGLRHAQLARGVASSTVSANIQDVLDVLCPGHGVPAACARQSKLMRGEVTIAGEAMAAFKFAASRRVISFGWDESTKFGNSVFSCDFQLEHFDGTIEDVCLRGLSILPHGGTSDTVLMTDTCNGARCTRRMVAAAAMVAVEAKVGKAAWEAMTEEERERKYKTYLGDCWQHRRNIIIEAMAAAANASVKATLDDELDEFSSFERIDPDGSCVIRAAFKQFHHGGEYAKGRGREFESWRKTRALMFLPFERAAGSRRDLAFDGCVPLFINRVTCVDFLRGYIDYPKSQNVLDKSLYTVMKCNEFTALLRVNTLWRFAFSDPLRWLCGSASKLDDWSLYKMGWVLEQVEAGMEQVVADPARLLDPEFDMFAAVAEELPAFRDWRAELLALPLKGCGDHTFADVLREARVPTPGSGNQQLALADKLESQDGVNAWSKNEDAHRRTIDAHATNDAVENKFAIADYIMRFYRNMSVFNVSGVVQQRAAHDYDRPLDVVSDRRKRKAEPAEAPPLGFFWRLRADLRSSLVTMARRRLPDALKEGRAEVLSHDQEKLLRREEAVQRQLNAAVERYAAALELFDQWRKQGVKTAAELERALGGKSEPEQLAELRRQIEMRTVGGASSAAGPLDQDPGHRLEQQSIFNVSNLLEKAKAARELREAAGISDSVEVRQDREAPPFDTRLVGKWLEVCWPYKEDGRTVKIWAAGRVKRVADGLTDKRSPRARKILLAGMLLWAWDTDPEYDEPAGERWIAFLPEKWNKPVSYGATFKNSAAGGALFSGGGGGYGFGPLREVASGARAV</sequence>
<dbReference type="Proteomes" id="UP000013827">
    <property type="component" value="Unassembled WGS sequence"/>
</dbReference>
<feature type="region of interest" description="Disordered" evidence="1">
    <location>
        <begin position="297"/>
        <end position="322"/>
    </location>
</feature>
<dbReference type="KEGG" id="ehx:EMIHUDRAFT_206823"/>
<keyword evidence="3" id="KW-1185">Reference proteome</keyword>
<dbReference type="eggNOG" id="ENOG502SPSK">
    <property type="taxonomic scope" value="Eukaryota"/>
</dbReference>
<dbReference type="HOGENOM" id="CLU_258318_0_0_1"/>
<accession>A0A0D3JMI6</accession>
<dbReference type="PaxDb" id="2903-EOD24721"/>
<name>A0A0D3JMI6_EMIH1</name>
<evidence type="ECO:0000313" key="3">
    <source>
        <dbReference type="Proteomes" id="UP000013827"/>
    </source>
</evidence>
<proteinExistence type="predicted"/>
<dbReference type="GeneID" id="17270268"/>
<evidence type="ECO:0000256" key="1">
    <source>
        <dbReference type="SAM" id="MobiDB-lite"/>
    </source>
</evidence>
<organism evidence="2 3">
    <name type="scientific">Emiliania huxleyi (strain CCMP1516)</name>
    <dbReference type="NCBI Taxonomy" id="280463"/>
    <lineage>
        <taxon>Eukaryota</taxon>
        <taxon>Haptista</taxon>
        <taxon>Haptophyta</taxon>
        <taxon>Prymnesiophyceae</taxon>
        <taxon>Isochrysidales</taxon>
        <taxon>Noelaerhabdaceae</taxon>
        <taxon>Emiliania</taxon>
    </lineage>
</organism>
<dbReference type="EnsemblProtists" id="EOD24721">
    <property type="protein sequence ID" value="EOD24721"/>
    <property type="gene ID" value="EMIHUDRAFT_206823"/>
</dbReference>
<reference evidence="3" key="1">
    <citation type="journal article" date="2013" name="Nature">
        <title>Pan genome of the phytoplankton Emiliania underpins its global distribution.</title>
        <authorList>
            <person name="Read B.A."/>
            <person name="Kegel J."/>
            <person name="Klute M.J."/>
            <person name="Kuo A."/>
            <person name="Lefebvre S.C."/>
            <person name="Maumus F."/>
            <person name="Mayer C."/>
            <person name="Miller J."/>
            <person name="Monier A."/>
            <person name="Salamov A."/>
            <person name="Young J."/>
            <person name="Aguilar M."/>
            <person name="Claverie J.M."/>
            <person name="Frickenhaus S."/>
            <person name="Gonzalez K."/>
            <person name="Herman E.K."/>
            <person name="Lin Y.C."/>
            <person name="Napier J."/>
            <person name="Ogata H."/>
            <person name="Sarno A.F."/>
            <person name="Shmutz J."/>
            <person name="Schroeder D."/>
            <person name="de Vargas C."/>
            <person name="Verret F."/>
            <person name="von Dassow P."/>
            <person name="Valentin K."/>
            <person name="Van de Peer Y."/>
            <person name="Wheeler G."/>
            <person name="Dacks J.B."/>
            <person name="Delwiche C.F."/>
            <person name="Dyhrman S.T."/>
            <person name="Glockner G."/>
            <person name="John U."/>
            <person name="Richards T."/>
            <person name="Worden A.Z."/>
            <person name="Zhang X."/>
            <person name="Grigoriev I.V."/>
            <person name="Allen A.E."/>
            <person name="Bidle K."/>
            <person name="Borodovsky M."/>
            <person name="Bowler C."/>
            <person name="Brownlee C."/>
            <person name="Cock J.M."/>
            <person name="Elias M."/>
            <person name="Gladyshev V.N."/>
            <person name="Groth M."/>
            <person name="Guda C."/>
            <person name="Hadaegh A."/>
            <person name="Iglesias-Rodriguez M.D."/>
            <person name="Jenkins J."/>
            <person name="Jones B.M."/>
            <person name="Lawson T."/>
            <person name="Leese F."/>
            <person name="Lindquist E."/>
            <person name="Lobanov A."/>
            <person name="Lomsadze A."/>
            <person name="Malik S.B."/>
            <person name="Marsh M.E."/>
            <person name="Mackinder L."/>
            <person name="Mock T."/>
            <person name="Mueller-Roeber B."/>
            <person name="Pagarete A."/>
            <person name="Parker M."/>
            <person name="Probert I."/>
            <person name="Quesneville H."/>
            <person name="Raines C."/>
            <person name="Rensing S.A."/>
            <person name="Riano-Pachon D.M."/>
            <person name="Richier S."/>
            <person name="Rokitta S."/>
            <person name="Shiraiwa Y."/>
            <person name="Soanes D.M."/>
            <person name="van der Giezen M."/>
            <person name="Wahlund T.M."/>
            <person name="Williams B."/>
            <person name="Wilson W."/>
            <person name="Wolfe G."/>
            <person name="Wurch L.L."/>
        </authorList>
    </citation>
    <scope>NUCLEOTIDE SEQUENCE</scope>
</reference>
<dbReference type="RefSeq" id="XP_005777150.1">
    <property type="nucleotide sequence ID" value="XM_005777093.1"/>
</dbReference>
<evidence type="ECO:0000313" key="2">
    <source>
        <dbReference type="EnsemblProtists" id="EOD24721"/>
    </source>
</evidence>